<evidence type="ECO:0000256" key="1">
    <source>
        <dbReference type="ARBA" id="ARBA00022729"/>
    </source>
</evidence>
<keyword evidence="3" id="KW-1185">Reference proteome</keyword>
<dbReference type="Proteomes" id="UP001597061">
    <property type="component" value="Unassembled WGS sequence"/>
</dbReference>
<keyword evidence="1" id="KW-0732">Signal</keyword>
<dbReference type="NCBIfam" id="TIGR04183">
    <property type="entry name" value="Por_Secre_tail"/>
    <property type="match status" value="1"/>
</dbReference>
<protein>
    <submittedName>
        <fullName evidence="2">T9SS type A sorting domain-containing protein</fullName>
    </submittedName>
</protein>
<dbReference type="InterPro" id="IPR026444">
    <property type="entry name" value="Secre_tail"/>
</dbReference>
<sequence>MKWFTLILLLISTTKVVSQISNVGILKISPSTIVSFQNEYSNKSTGTHNNEGQLYLNSNFINNGITSVTTSGTTYFNSTVNTIQTISGTSNIANFYNLEINNILKGVSVANNFGLIVKNSVNLNSGDLRLVGEAQLIQTHTGANINIASTGKLLKDQQGASSVFAYNYYSSPVTNNTNKFSLNGGMFDGSDSALNSFTPQQILFNTGSPYNGAPAILDGSGNVITSLKINDRWLYTYPQSTTGYSGWTKIDQNTLINPGLGFSMKNTGIASQNYVFKGIPNDGDYIFSINIGQSVLLGNPYASSIDIDKFISDNISVLDKVQFWVDGGSSSHYLSDYLGGYSVYNLTGGVAPSIISSIMGVGTSAGVIPKRYMAVGQGFFVDAISTGNITFNNTQRSFKTKNGIDSNFYKLDNKNDNNSLNNDVTNRYIRIGYENPEMFHRQLLLGFLSDLYVNKNFNLGYDAFMPEPREDELFYIIENDITKKYVIQGTDLYSNLNEFPLGLIIKQPGNHTIMLDDVENFTDTIFIKDTTLNITYNLSETSINLNLPPGEYLDRFKMVFKPAGALSINESFLNTITVYTSNNNLIISNKKLIELNSIVIFNTLGQKIVNVEKNELNKEQIILPFSYQKGMYLVNIDSTQGKKTYKIKN</sequence>
<evidence type="ECO:0000313" key="3">
    <source>
        <dbReference type="Proteomes" id="UP001597061"/>
    </source>
</evidence>
<proteinExistence type="predicted"/>
<evidence type="ECO:0000313" key="2">
    <source>
        <dbReference type="EMBL" id="MFD0989087.1"/>
    </source>
</evidence>
<gene>
    <name evidence="2" type="ORF">ACFQ1R_03185</name>
</gene>
<comment type="caution">
    <text evidence="2">The sequence shown here is derived from an EMBL/GenBank/DDBJ whole genome shotgun (WGS) entry which is preliminary data.</text>
</comment>
<name>A0ABW3JI85_9FLAO</name>
<organism evidence="2 3">
    <name type="scientific">Mariniflexile jejuense</name>
    <dbReference type="NCBI Taxonomy" id="1173582"/>
    <lineage>
        <taxon>Bacteria</taxon>
        <taxon>Pseudomonadati</taxon>
        <taxon>Bacteroidota</taxon>
        <taxon>Flavobacteriia</taxon>
        <taxon>Flavobacteriales</taxon>
        <taxon>Flavobacteriaceae</taxon>
        <taxon>Mariniflexile</taxon>
    </lineage>
</organism>
<dbReference type="EMBL" id="JBHTJI010000001">
    <property type="protein sequence ID" value="MFD0989087.1"/>
    <property type="molecule type" value="Genomic_DNA"/>
</dbReference>
<accession>A0ABW3JI85</accession>
<reference evidence="3" key="1">
    <citation type="journal article" date="2019" name="Int. J. Syst. Evol. Microbiol.">
        <title>The Global Catalogue of Microorganisms (GCM) 10K type strain sequencing project: providing services to taxonomists for standard genome sequencing and annotation.</title>
        <authorList>
            <consortium name="The Broad Institute Genomics Platform"/>
            <consortium name="The Broad Institute Genome Sequencing Center for Infectious Disease"/>
            <person name="Wu L."/>
            <person name="Ma J."/>
        </authorList>
    </citation>
    <scope>NUCLEOTIDE SEQUENCE [LARGE SCALE GENOMIC DNA]</scope>
    <source>
        <strain evidence="3">CCUG 62414</strain>
    </source>
</reference>
<dbReference type="RefSeq" id="WP_379924659.1">
    <property type="nucleotide sequence ID" value="NZ_JBHTJI010000001.1"/>
</dbReference>